<dbReference type="NCBIfam" id="NF003420">
    <property type="entry name" value="PRK04841.1"/>
    <property type="match status" value="1"/>
</dbReference>
<dbReference type="InterPro" id="IPR027417">
    <property type="entry name" value="P-loop_NTPase"/>
</dbReference>
<keyword evidence="1 8" id="KW-0547">Nucleotide-binding</keyword>
<keyword evidence="6 8" id="KW-0804">Transcription</keyword>
<dbReference type="InterPro" id="IPR023768">
    <property type="entry name" value="Tscrpt_reg_HTH_MalT"/>
</dbReference>
<evidence type="ECO:0000256" key="6">
    <source>
        <dbReference type="ARBA" id="ARBA00023163"/>
    </source>
</evidence>
<evidence type="ECO:0000256" key="7">
    <source>
        <dbReference type="ARBA" id="ARBA00023277"/>
    </source>
</evidence>
<dbReference type="InterPro" id="IPR000792">
    <property type="entry name" value="Tscrpt_reg_LuxR_C"/>
</dbReference>
<dbReference type="AlphaFoldDB" id="U3BZ71"/>
<dbReference type="GO" id="GO:0003677">
    <property type="term" value="F:DNA binding"/>
    <property type="evidence" value="ECO:0007669"/>
    <property type="project" value="UniProtKB-KW"/>
</dbReference>
<keyword evidence="4 8" id="KW-0238">DNA-binding</keyword>
<evidence type="ECO:0000256" key="8">
    <source>
        <dbReference type="HAMAP-Rule" id="MF_01247"/>
    </source>
</evidence>
<protein>
    <recommendedName>
        <fullName evidence="8">HTH-type transcriptional regulator MalT</fullName>
    </recommendedName>
    <alternativeName>
        <fullName evidence="8">ATP-dependent transcriptional activator MalT</fullName>
    </alternativeName>
</protein>
<dbReference type="PROSITE" id="PS50043">
    <property type="entry name" value="HTH_LUXR_2"/>
    <property type="match status" value="1"/>
</dbReference>
<dbReference type="PANTHER" id="PTHR44688">
    <property type="entry name" value="DNA-BINDING TRANSCRIPTIONAL ACTIVATOR DEVR_DOSR"/>
    <property type="match status" value="1"/>
</dbReference>
<keyword evidence="3 8" id="KW-0805">Transcription regulation</keyword>
<evidence type="ECO:0000256" key="1">
    <source>
        <dbReference type="ARBA" id="ARBA00022741"/>
    </source>
</evidence>
<dbReference type="OrthoDB" id="1123107at2"/>
<sequence length="908" mass="105173">MWIPSKLIRPSHSQHSITRPRLLKLLRQASNNKLVLFRSPAGYGKTTIVTQWLADKAHVGWFSIDINDNDEFYFMSYFVQALNKATKGHFEKVKKLTEKRQYHSPNALVSEIVAVITRFKQPCYLVLDDYHLIKNLQIHESMRFFIKHIPDNLTLVVTSRAALPLGTANLRVHGLLLEIDSSKLAFNQEETLRFFNQRNNKVNKIQARDICHYVEGWPSALQLIALQTPMQSPLFTQDVITNYPFDPCHVWDYLMEEVFELLDSDIQHFLMQVSVLEHFNEKLVLTLTQRADSLSMLESLNRYGLFIYPLEGEQNWYRFHNLFAEFLSHQRLTRLPQLEKTLHHQAALAWVEQENPYRALAHAQQTKDSDLIIEILEGYGWKMFHQGALTELESTIDQLDRDLLYHHPKLSILQAWLAQSQHRFDQVSELLSHAEVEHLKRNITLGTNYQGQSNALLAQVAINSNDPQRALILAEQALSQLDSTVYLSRIVAISVIGEVNHVLGRLDQALSIMQQTEKLARQHQVYHQVLWAILQQSEIMVARGDFQTAYELQNTAFRLIEEQQLQHIPLHEFLLRLRAQLYCSWNQLDEADVCIQKGLSIIGENQSNHLHCYSMLARTSLLRGDLDRASNVVEHIQQLMQHSLYHADWVANASLSLLLYWQKKKDTKAIQSWLEQAIKPKEATNHFQQLQWRNVARAYISLHHWEKAHQVIDFLQEEAKRHQLLTDFRRNSVIEAVLALQQNNEQQAISILHKIIDVDPNNIIIGELLYDKHVIGHLFSPLIEAKKLKRKVGQLTESPSTHNRHKTESDISFSQALIKQLLQHPDIPSCIKTSPLTQREWQVLGLIYSGVKNEQIAQKLDIAGTTVKTHIRNLYQKLSITERKQAIQIAKQLLRLTQSSSSDNTHTQ</sequence>
<dbReference type="Pfam" id="PF00196">
    <property type="entry name" value="GerE"/>
    <property type="match status" value="1"/>
</dbReference>
<dbReference type="Pfam" id="PF25873">
    <property type="entry name" value="WHD_MalT"/>
    <property type="match status" value="1"/>
</dbReference>
<evidence type="ECO:0000256" key="4">
    <source>
        <dbReference type="ARBA" id="ARBA00023125"/>
    </source>
</evidence>
<name>U3BZ71_9VIBR</name>
<evidence type="ECO:0000313" key="10">
    <source>
        <dbReference type="EMBL" id="GAD74589.1"/>
    </source>
</evidence>
<dbReference type="Gene3D" id="3.40.50.300">
    <property type="entry name" value="P-loop containing nucleotide triphosphate hydrolases"/>
    <property type="match status" value="1"/>
</dbReference>
<dbReference type="Proteomes" id="UP000016567">
    <property type="component" value="Unassembled WGS sequence"/>
</dbReference>
<dbReference type="EMBL" id="BATL01000012">
    <property type="protein sequence ID" value="GAD74589.1"/>
    <property type="molecule type" value="Genomic_DNA"/>
</dbReference>
<dbReference type="CDD" id="cd06170">
    <property type="entry name" value="LuxR_C_like"/>
    <property type="match status" value="1"/>
</dbReference>
<accession>U3BZ71</accession>
<reference evidence="10 11" key="1">
    <citation type="submission" date="2013-09" db="EMBL/GenBank/DDBJ databases">
        <title>Whole genome shotgun sequence of Vibrio azureus NBRC 104587.</title>
        <authorList>
            <person name="Isaki S."/>
            <person name="Hosoyama A."/>
            <person name="Numata M."/>
            <person name="Hashimoto M."/>
            <person name="Hosoyama Y."/>
            <person name="Tsuchikane K."/>
            <person name="Noguchi M."/>
            <person name="Hirakata S."/>
            <person name="Ichikawa N."/>
            <person name="Ohji S."/>
            <person name="Yamazoe A."/>
            <person name="Fujita N."/>
        </authorList>
    </citation>
    <scope>NUCLEOTIDE SEQUENCE [LARGE SCALE GENOMIC DNA]</scope>
    <source>
        <strain evidence="10 11">NBRC 104587</strain>
    </source>
</reference>
<dbReference type="PRINTS" id="PR00038">
    <property type="entry name" value="HTHLUXR"/>
</dbReference>
<dbReference type="InterPro" id="IPR036388">
    <property type="entry name" value="WH-like_DNA-bd_sf"/>
</dbReference>
<proteinExistence type="inferred from homology"/>
<keyword evidence="5 8" id="KW-0010">Activator</keyword>
<organism evidence="10 11">
    <name type="scientific">Vibrio azureus NBRC 104587</name>
    <dbReference type="NCBI Taxonomy" id="1219077"/>
    <lineage>
        <taxon>Bacteria</taxon>
        <taxon>Pseudomonadati</taxon>
        <taxon>Pseudomonadota</taxon>
        <taxon>Gammaproteobacteria</taxon>
        <taxon>Vibrionales</taxon>
        <taxon>Vibrionaceae</taxon>
        <taxon>Vibrio</taxon>
    </lineage>
</organism>
<dbReference type="SUPFAM" id="SSF48452">
    <property type="entry name" value="TPR-like"/>
    <property type="match status" value="1"/>
</dbReference>
<evidence type="ECO:0000256" key="5">
    <source>
        <dbReference type="ARBA" id="ARBA00023159"/>
    </source>
</evidence>
<dbReference type="GO" id="GO:0003700">
    <property type="term" value="F:DNA-binding transcription factor activity"/>
    <property type="evidence" value="ECO:0007669"/>
    <property type="project" value="UniProtKB-UniRule"/>
</dbReference>
<dbReference type="InterPro" id="IPR016032">
    <property type="entry name" value="Sig_transdc_resp-reg_C-effctor"/>
</dbReference>
<dbReference type="InterPro" id="IPR059106">
    <property type="entry name" value="WHD_MalT"/>
</dbReference>
<dbReference type="Gene3D" id="1.10.10.10">
    <property type="entry name" value="Winged helix-like DNA-binding domain superfamily/Winged helix DNA-binding domain"/>
    <property type="match status" value="1"/>
</dbReference>
<dbReference type="SUPFAM" id="SSF52540">
    <property type="entry name" value="P-loop containing nucleoside triphosphate hydrolases"/>
    <property type="match status" value="1"/>
</dbReference>
<dbReference type="PANTHER" id="PTHR44688:SF16">
    <property type="entry name" value="DNA-BINDING TRANSCRIPTIONAL ACTIVATOR DEVR_DOSR"/>
    <property type="match status" value="1"/>
</dbReference>
<dbReference type="RefSeq" id="WP_021708369.1">
    <property type="nucleotide sequence ID" value="NZ_BAOB01000156.1"/>
</dbReference>
<dbReference type="eggNOG" id="COG2909">
    <property type="taxonomic scope" value="Bacteria"/>
</dbReference>
<gene>
    <name evidence="8 10" type="primary">malT</name>
    <name evidence="10" type="ORF">VAZ01S_012_00700</name>
</gene>
<feature type="binding site" evidence="8">
    <location>
        <begin position="39"/>
        <end position="46"/>
    </location>
    <ligand>
        <name>ATP</name>
        <dbReference type="ChEBI" id="CHEBI:30616"/>
    </ligand>
</feature>
<keyword evidence="11" id="KW-1185">Reference proteome</keyword>
<dbReference type="GO" id="GO:0045913">
    <property type="term" value="P:positive regulation of carbohydrate metabolic process"/>
    <property type="evidence" value="ECO:0007669"/>
    <property type="project" value="UniProtKB-UniRule"/>
</dbReference>
<evidence type="ECO:0000313" key="11">
    <source>
        <dbReference type="Proteomes" id="UP000016567"/>
    </source>
</evidence>
<dbReference type="SUPFAM" id="SSF46894">
    <property type="entry name" value="C-terminal effector domain of the bipartite response regulators"/>
    <property type="match status" value="1"/>
</dbReference>
<comment type="similarity">
    <text evidence="8">Belongs to the MalT family.</text>
</comment>
<dbReference type="STRING" id="1219077.VAZ01S_012_00700"/>
<dbReference type="HAMAP" id="MF_01247">
    <property type="entry name" value="HTH_type_MalT"/>
    <property type="match status" value="1"/>
</dbReference>
<comment type="caution">
    <text evidence="10">The sequence shown here is derived from an EMBL/GenBank/DDBJ whole genome shotgun (WGS) entry which is preliminary data.</text>
</comment>
<keyword evidence="2 8" id="KW-0067">ATP-binding</keyword>
<dbReference type="InterPro" id="IPR011990">
    <property type="entry name" value="TPR-like_helical_dom_sf"/>
</dbReference>
<comment type="function">
    <text evidence="8">Positively regulates the transcription of the maltose regulon whose gene products are responsible for uptake and catabolism of malto-oligosaccharides. Specifically binds to the promoter region of its target genes, recognizing a short DNA motif called the MalT box.</text>
</comment>
<evidence type="ECO:0000256" key="2">
    <source>
        <dbReference type="ARBA" id="ARBA00022840"/>
    </source>
</evidence>
<dbReference type="Gene3D" id="1.25.40.10">
    <property type="entry name" value="Tetratricopeptide repeat domain"/>
    <property type="match status" value="1"/>
</dbReference>
<evidence type="ECO:0000259" key="9">
    <source>
        <dbReference type="PROSITE" id="PS50043"/>
    </source>
</evidence>
<comment type="activity regulation">
    <text evidence="8">Activated by ATP and maltotriose, which are both required for DNA binding.</text>
</comment>
<feature type="domain" description="HTH luxR-type" evidence="9">
    <location>
        <begin position="829"/>
        <end position="894"/>
    </location>
</feature>
<dbReference type="PROSITE" id="PS00622">
    <property type="entry name" value="HTH_LUXR_1"/>
    <property type="match status" value="1"/>
</dbReference>
<keyword evidence="7 8" id="KW-0119">Carbohydrate metabolism</keyword>
<comment type="subunit">
    <text evidence="8">Monomer in solution. Oligomerizes to an active state in the presence of the positive effectors ATP and maltotriose.</text>
</comment>
<dbReference type="InterPro" id="IPR041617">
    <property type="entry name" value="TPR_MalT"/>
</dbReference>
<dbReference type="GO" id="GO:0045893">
    <property type="term" value="P:positive regulation of DNA-templated transcription"/>
    <property type="evidence" value="ECO:0007669"/>
    <property type="project" value="UniProtKB-UniRule"/>
</dbReference>
<evidence type="ECO:0000256" key="3">
    <source>
        <dbReference type="ARBA" id="ARBA00023015"/>
    </source>
</evidence>
<dbReference type="Pfam" id="PF17874">
    <property type="entry name" value="TPR_MalT"/>
    <property type="match status" value="1"/>
</dbReference>
<dbReference type="GO" id="GO:0005524">
    <property type="term" value="F:ATP binding"/>
    <property type="evidence" value="ECO:0007669"/>
    <property type="project" value="UniProtKB-UniRule"/>
</dbReference>
<dbReference type="SMART" id="SM00421">
    <property type="entry name" value="HTH_LUXR"/>
    <property type="match status" value="1"/>
</dbReference>